<dbReference type="PANTHER" id="PTHR33392:SF6">
    <property type="entry name" value="POLYISOPRENYL-TEICHOIC ACID--PEPTIDOGLYCAN TEICHOIC ACID TRANSFERASE TAGU"/>
    <property type="match status" value="1"/>
</dbReference>
<proteinExistence type="inferred from homology"/>
<feature type="region of interest" description="Disordered" evidence="5">
    <location>
        <begin position="41"/>
        <end position="75"/>
    </location>
</feature>
<dbReference type="Gene3D" id="3.40.630.190">
    <property type="entry name" value="LCP protein"/>
    <property type="match status" value="1"/>
</dbReference>
<name>A0A2P8HXP8_9BACI</name>
<evidence type="ECO:0000256" key="4">
    <source>
        <dbReference type="ARBA" id="ARBA00022989"/>
    </source>
</evidence>
<reference evidence="7 8" key="1">
    <citation type="submission" date="2018-03" db="EMBL/GenBank/DDBJ databases">
        <title>Genomic Encyclopedia of Type Strains, Phase III (KMG-III): the genomes of soil and plant-associated and newly described type strains.</title>
        <authorList>
            <person name="Whitman W."/>
        </authorList>
    </citation>
    <scope>NUCLEOTIDE SEQUENCE [LARGE SCALE GENOMIC DNA]</scope>
    <source>
        <strain evidence="7 8">CGMCC 1.07653</strain>
    </source>
</reference>
<evidence type="ECO:0000256" key="3">
    <source>
        <dbReference type="ARBA" id="ARBA00022968"/>
    </source>
</evidence>
<evidence type="ECO:0000313" key="8">
    <source>
        <dbReference type="Proteomes" id="UP000242310"/>
    </source>
</evidence>
<accession>A0A2P8HXP8</accession>
<dbReference type="Proteomes" id="UP000242310">
    <property type="component" value="Unassembled WGS sequence"/>
</dbReference>
<keyword evidence="4" id="KW-0472">Membrane</keyword>
<protein>
    <submittedName>
        <fullName evidence="7">LytR family transcriptional attenuator</fullName>
    </submittedName>
</protein>
<dbReference type="OrthoDB" id="27330at2"/>
<evidence type="ECO:0000256" key="1">
    <source>
        <dbReference type="ARBA" id="ARBA00006068"/>
    </source>
</evidence>
<evidence type="ECO:0000256" key="5">
    <source>
        <dbReference type="SAM" id="MobiDB-lite"/>
    </source>
</evidence>
<dbReference type="AlphaFoldDB" id="A0A2P8HXP8"/>
<dbReference type="GO" id="GO:0071555">
    <property type="term" value="P:cell wall organization"/>
    <property type="evidence" value="ECO:0007669"/>
    <property type="project" value="UniProtKB-KW"/>
</dbReference>
<dbReference type="NCBIfam" id="TIGR00350">
    <property type="entry name" value="lytR_cpsA_psr"/>
    <property type="match status" value="1"/>
</dbReference>
<gene>
    <name evidence="7" type="ORF">B0H94_102267</name>
</gene>
<keyword evidence="8" id="KW-1185">Reference proteome</keyword>
<dbReference type="EMBL" id="PYAV01000002">
    <property type="protein sequence ID" value="PSL50990.1"/>
    <property type="molecule type" value="Genomic_DNA"/>
</dbReference>
<organism evidence="7 8">
    <name type="scientific">Salsuginibacillus halophilus</name>
    <dbReference type="NCBI Taxonomy" id="517424"/>
    <lineage>
        <taxon>Bacteria</taxon>
        <taxon>Bacillati</taxon>
        <taxon>Bacillota</taxon>
        <taxon>Bacilli</taxon>
        <taxon>Bacillales</taxon>
        <taxon>Bacillaceae</taxon>
        <taxon>Salsuginibacillus</taxon>
    </lineage>
</organism>
<comment type="similarity">
    <text evidence="1">Belongs to the LytR/CpsA/Psr (LCP) family.</text>
</comment>
<keyword evidence="3" id="KW-0735">Signal-anchor</keyword>
<sequence length="337" mass="38501">MTWFKRTLLIIGIILTLLIAAGTSYGYYVYQQAETTVEEMNTSFEEHDDEFEENGLPDSENNHTNRNEENDDDISDNQSEFALDEEPVTFLLTGIGDRPNDPGRADVIMAVSVNPKTDSTLMFNIPRDTLIEESAVVDSLRGQKINHTYATEGINGLQTTVENYLDHEFDFTIKANMNGFREIVDEIGPIEVNNDFAFSESDEVNDQTYDYDEGLIELDGERALHYVRMRKEDPRGDLGRNERQHQVMEALIEEGMSLQSLFQAGSIIEILGDNIETNMTFDEMQGVFNHHRSAAGNIETFELRGENEYQNGTYYYIISEEERERAGEELKRHQEGA</sequence>
<feature type="domain" description="Cell envelope-related transcriptional attenuator" evidence="6">
    <location>
        <begin position="104"/>
        <end position="254"/>
    </location>
</feature>
<dbReference type="Pfam" id="PF03816">
    <property type="entry name" value="LytR_cpsA_psr"/>
    <property type="match status" value="1"/>
</dbReference>
<feature type="compositionally biased region" description="Acidic residues" evidence="5">
    <location>
        <begin position="46"/>
        <end position="55"/>
    </location>
</feature>
<keyword evidence="2" id="KW-0812">Transmembrane</keyword>
<evidence type="ECO:0000256" key="2">
    <source>
        <dbReference type="ARBA" id="ARBA00022692"/>
    </source>
</evidence>
<dbReference type="InterPro" id="IPR004474">
    <property type="entry name" value="LytR_CpsA_psr"/>
</dbReference>
<dbReference type="PANTHER" id="PTHR33392">
    <property type="entry name" value="POLYISOPRENYL-TEICHOIC ACID--PEPTIDOGLYCAN TEICHOIC ACID TRANSFERASE TAGU"/>
    <property type="match status" value="1"/>
</dbReference>
<evidence type="ECO:0000313" key="7">
    <source>
        <dbReference type="EMBL" id="PSL50990.1"/>
    </source>
</evidence>
<dbReference type="InterPro" id="IPR050922">
    <property type="entry name" value="LytR/CpsA/Psr_CW_biosynth"/>
</dbReference>
<evidence type="ECO:0000259" key="6">
    <source>
        <dbReference type="Pfam" id="PF03816"/>
    </source>
</evidence>
<dbReference type="RefSeq" id="WP_106587702.1">
    <property type="nucleotide sequence ID" value="NZ_PYAV01000002.1"/>
</dbReference>
<comment type="caution">
    <text evidence="7">The sequence shown here is derived from an EMBL/GenBank/DDBJ whole genome shotgun (WGS) entry which is preliminary data.</text>
</comment>
<keyword evidence="4" id="KW-1133">Transmembrane helix</keyword>